<sequence length="64" mass="7268">MAARIGEWMIVEGLLSAREVELIVDTQDRGDKRLFGEIAVANAYITPFDVQRFLSLKEGNEEKK</sequence>
<accession>A0A841RJ67</accession>
<name>A0A841RJ67_9SPIO</name>
<dbReference type="EMBL" id="JACHGJ010000013">
    <property type="protein sequence ID" value="MBB6482558.1"/>
    <property type="molecule type" value="Genomic_DNA"/>
</dbReference>
<protein>
    <submittedName>
        <fullName evidence="1">Uncharacterized protein</fullName>
    </submittedName>
</protein>
<proteinExistence type="predicted"/>
<evidence type="ECO:0000313" key="2">
    <source>
        <dbReference type="Proteomes" id="UP000587760"/>
    </source>
</evidence>
<dbReference type="RefSeq" id="WP_184748794.1">
    <property type="nucleotide sequence ID" value="NZ_JACHGJ010000013.1"/>
</dbReference>
<evidence type="ECO:0000313" key="1">
    <source>
        <dbReference type="EMBL" id="MBB6482558.1"/>
    </source>
</evidence>
<reference evidence="1 2" key="1">
    <citation type="submission" date="2020-08" db="EMBL/GenBank/DDBJ databases">
        <title>Genomic Encyclopedia of Type Strains, Phase IV (KMG-IV): sequencing the most valuable type-strain genomes for metagenomic binning, comparative biology and taxonomic classification.</title>
        <authorList>
            <person name="Goeker M."/>
        </authorList>
    </citation>
    <scope>NUCLEOTIDE SEQUENCE [LARGE SCALE GENOMIC DNA]</scope>
    <source>
        <strain evidence="1 2">DSM 2461</strain>
    </source>
</reference>
<organism evidence="1 2">
    <name type="scientific">Spirochaeta isovalerica</name>
    <dbReference type="NCBI Taxonomy" id="150"/>
    <lineage>
        <taxon>Bacteria</taxon>
        <taxon>Pseudomonadati</taxon>
        <taxon>Spirochaetota</taxon>
        <taxon>Spirochaetia</taxon>
        <taxon>Spirochaetales</taxon>
        <taxon>Spirochaetaceae</taxon>
        <taxon>Spirochaeta</taxon>
    </lineage>
</organism>
<dbReference type="Proteomes" id="UP000587760">
    <property type="component" value="Unassembled WGS sequence"/>
</dbReference>
<comment type="caution">
    <text evidence="1">The sequence shown here is derived from an EMBL/GenBank/DDBJ whole genome shotgun (WGS) entry which is preliminary data.</text>
</comment>
<keyword evidence="2" id="KW-1185">Reference proteome</keyword>
<gene>
    <name evidence="1" type="ORF">HNR50_004258</name>
</gene>
<dbReference type="AlphaFoldDB" id="A0A841RJ67"/>